<keyword evidence="2" id="KW-1185">Reference proteome</keyword>
<dbReference type="EMBL" id="CM007902">
    <property type="protein sequence ID" value="OTG02034.1"/>
    <property type="molecule type" value="Genomic_DNA"/>
</dbReference>
<proteinExistence type="predicted"/>
<gene>
    <name evidence="1" type="ORF">HannXRQ_Chr13g0408541</name>
</gene>
<sequence>MLCHDDWLTRTGPTTYPYPHFCRMRHTLPEKWTPDRQTYVSGGHVVRHLGLPMGLPNPPRTP</sequence>
<dbReference type="Proteomes" id="UP000215914">
    <property type="component" value="Chromosome 13"/>
</dbReference>
<evidence type="ECO:0000313" key="2">
    <source>
        <dbReference type="Proteomes" id="UP000215914"/>
    </source>
</evidence>
<reference evidence="2" key="1">
    <citation type="journal article" date="2017" name="Nature">
        <title>The sunflower genome provides insights into oil metabolism, flowering and Asterid evolution.</title>
        <authorList>
            <person name="Badouin H."/>
            <person name="Gouzy J."/>
            <person name="Grassa C.J."/>
            <person name="Murat F."/>
            <person name="Staton S.E."/>
            <person name="Cottret L."/>
            <person name="Lelandais-Briere C."/>
            <person name="Owens G.L."/>
            <person name="Carrere S."/>
            <person name="Mayjonade B."/>
            <person name="Legrand L."/>
            <person name="Gill N."/>
            <person name="Kane N.C."/>
            <person name="Bowers J.E."/>
            <person name="Hubner S."/>
            <person name="Bellec A."/>
            <person name="Berard A."/>
            <person name="Berges H."/>
            <person name="Blanchet N."/>
            <person name="Boniface M.C."/>
            <person name="Brunel D."/>
            <person name="Catrice O."/>
            <person name="Chaidir N."/>
            <person name="Claudel C."/>
            <person name="Donnadieu C."/>
            <person name="Faraut T."/>
            <person name="Fievet G."/>
            <person name="Helmstetter N."/>
            <person name="King M."/>
            <person name="Knapp S.J."/>
            <person name="Lai Z."/>
            <person name="Le Paslier M.C."/>
            <person name="Lippi Y."/>
            <person name="Lorenzon L."/>
            <person name="Mandel J.R."/>
            <person name="Marage G."/>
            <person name="Marchand G."/>
            <person name="Marquand E."/>
            <person name="Bret-Mestries E."/>
            <person name="Morien E."/>
            <person name="Nambeesan S."/>
            <person name="Nguyen T."/>
            <person name="Pegot-Espagnet P."/>
            <person name="Pouilly N."/>
            <person name="Raftis F."/>
            <person name="Sallet E."/>
            <person name="Schiex T."/>
            <person name="Thomas J."/>
            <person name="Vandecasteele C."/>
            <person name="Vares D."/>
            <person name="Vear F."/>
            <person name="Vautrin S."/>
            <person name="Crespi M."/>
            <person name="Mangin B."/>
            <person name="Burke J.M."/>
            <person name="Salse J."/>
            <person name="Munos S."/>
            <person name="Vincourt P."/>
            <person name="Rieseberg L.H."/>
            <person name="Langlade N.B."/>
        </authorList>
    </citation>
    <scope>NUCLEOTIDE SEQUENCE [LARGE SCALE GENOMIC DNA]</scope>
    <source>
        <strain evidence="2">cv. SF193</strain>
    </source>
</reference>
<accession>A0A251STJ5</accession>
<dbReference type="InParanoid" id="A0A251STJ5"/>
<evidence type="ECO:0000313" key="1">
    <source>
        <dbReference type="EMBL" id="OTG02034.1"/>
    </source>
</evidence>
<name>A0A251STJ5_HELAN</name>
<protein>
    <submittedName>
        <fullName evidence="1">Uncharacterized protein</fullName>
    </submittedName>
</protein>
<organism evidence="1 2">
    <name type="scientific">Helianthus annuus</name>
    <name type="common">Common sunflower</name>
    <dbReference type="NCBI Taxonomy" id="4232"/>
    <lineage>
        <taxon>Eukaryota</taxon>
        <taxon>Viridiplantae</taxon>
        <taxon>Streptophyta</taxon>
        <taxon>Embryophyta</taxon>
        <taxon>Tracheophyta</taxon>
        <taxon>Spermatophyta</taxon>
        <taxon>Magnoliopsida</taxon>
        <taxon>eudicotyledons</taxon>
        <taxon>Gunneridae</taxon>
        <taxon>Pentapetalae</taxon>
        <taxon>asterids</taxon>
        <taxon>campanulids</taxon>
        <taxon>Asterales</taxon>
        <taxon>Asteraceae</taxon>
        <taxon>Asteroideae</taxon>
        <taxon>Heliantheae alliance</taxon>
        <taxon>Heliantheae</taxon>
        <taxon>Helianthus</taxon>
    </lineage>
</organism>
<dbReference type="AlphaFoldDB" id="A0A251STJ5"/>